<dbReference type="AlphaFoldDB" id="A0A0F8X0C5"/>
<name>A0A0F8X0C5_9ZZZZ</name>
<evidence type="ECO:0000313" key="1">
    <source>
        <dbReference type="EMBL" id="KKK54260.1"/>
    </source>
</evidence>
<accession>A0A0F8X0C5</accession>
<comment type="caution">
    <text evidence="1">The sequence shown here is derived from an EMBL/GenBank/DDBJ whole genome shotgun (WGS) entry which is preliminary data.</text>
</comment>
<reference evidence="1" key="1">
    <citation type="journal article" date="2015" name="Nature">
        <title>Complex archaea that bridge the gap between prokaryotes and eukaryotes.</title>
        <authorList>
            <person name="Spang A."/>
            <person name="Saw J.H."/>
            <person name="Jorgensen S.L."/>
            <person name="Zaremba-Niedzwiedzka K."/>
            <person name="Martijn J."/>
            <person name="Lind A.E."/>
            <person name="van Eijk R."/>
            <person name="Schleper C."/>
            <person name="Guy L."/>
            <person name="Ettema T.J."/>
        </authorList>
    </citation>
    <scope>NUCLEOTIDE SEQUENCE</scope>
</reference>
<feature type="non-terminal residue" evidence="1">
    <location>
        <position position="87"/>
    </location>
</feature>
<sequence>MDKDINKTEMDKILGAYSLAQVQDSLTLFDWLMQKKKTVEDLRSHLKIVLSHKDALKKALGKAKRLPLKKCPNCSSQLQSFQVNHTR</sequence>
<proteinExistence type="predicted"/>
<dbReference type="EMBL" id="LAZR01066086">
    <property type="protein sequence ID" value="KKK54260.1"/>
    <property type="molecule type" value="Genomic_DNA"/>
</dbReference>
<organism evidence="1">
    <name type="scientific">marine sediment metagenome</name>
    <dbReference type="NCBI Taxonomy" id="412755"/>
    <lineage>
        <taxon>unclassified sequences</taxon>
        <taxon>metagenomes</taxon>
        <taxon>ecological metagenomes</taxon>
    </lineage>
</organism>
<protein>
    <submittedName>
        <fullName evidence="1">Uncharacterized protein</fullName>
    </submittedName>
</protein>
<gene>
    <name evidence="1" type="ORF">LCGC14_3086510</name>
</gene>